<proteinExistence type="predicted"/>
<organism evidence="1">
    <name type="scientific">Arundo donax</name>
    <name type="common">Giant reed</name>
    <name type="synonym">Donax arundinaceus</name>
    <dbReference type="NCBI Taxonomy" id="35708"/>
    <lineage>
        <taxon>Eukaryota</taxon>
        <taxon>Viridiplantae</taxon>
        <taxon>Streptophyta</taxon>
        <taxon>Embryophyta</taxon>
        <taxon>Tracheophyta</taxon>
        <taxon>Spermatophyta</taxon>
        <taxon>Magnoliopsida</taxon>
        <taxon>Liliopsida</taxon>
        <taxon>Poales</taxon>
        <taxon>Poaceae</taxon>
        <taxon>PACMAD clade</taxon>
        <taxon>Arundinoideae</taxon>
        <taxon>Arundineae</taxon>
        <taxon>Arundo</taxon>
    </lineage>
</organism>
<dbReference type="EMBL" id="GBRH01272099">
    <property type="protein sequence ID" value="JAD25796.1"/>
    <property type="molecule type" value="Transcribed_RNA"/>
</dbReference>
<protein>
    <submittedName>
        <fullName evidence="1">Uncharacterized protein</fullName>
    </submittedName>
</protein>
<accession>A0A0A8YIJ2</accession>
<reference evidence="1" key="2">
    <citation type="journal article" date="2015" name="Data Brief">
        <title>Shoot transcriptome of the giant reed, Arundo donax.</title>
        <authorList>
            <person name="Barrero R.A."/>
            <person name="Guerrero F.D."/>
            <person name="Moolhuijzen P."/>
            <person name="Goolsby J.A."/>
            <person name="Tidwell J."/>
            <person name="Bellgard S.E."/>
            <person name="Bellgard M.I."/>
        </authorList>
    </citation>
    <scope>NUCLEOTIDE SEQUENCE</scope>
    <source>
        <tissue evidence="1">Shoot tissue taken approximately 20 cm above the soil surface</tissue>
    </source>
</reference>
<reference evidence="1" key="1">
    <citation type="submission" date="2014-09" db="EMBL/GenBank/DDBJ databases">
        <authorList>
            <person name="Magalhaes I.L.F."/>
            <person name="Oliveira U."/>
            <person name="Santos F.R."/>
            <person name="Vidigal T.H.D.A."/>
            <person name="Brescovit A.D."/>
            <person name="Santos A.J."/>
        </authorList>
    </citation>
    <scope>NUCLEOTIDE SEQUENCE</scope>
    <source>
        <tissue evidence="1">Shoot tissue taken approximately 20 cm above the soil surface</tissue>
    </source>
</reference>
<sequence>MFVFLRFSFEIGCKGFFPSKIPTPQPYEPKGPTVAIPTE</sequence>
<evidence type="ECO:0000313" key="1">
    <source>
        <dbReference type="EMBL" id="JAD25796.1"/>
    </source>
</evidence>
<name>A0A0A8YIJ2_ARUDO</name>
<dbReference type="AlphaFoldDB" id="A0A0A8YIJ2"/>